<dbReference type="EMBL" id="JAJNEC010000007">
    <property type="protein sequence ID" value="MCD2425910.1"/>
    <property type="molecule type" value="Genomic_DNA"/>
</dbReference>
<dbReference type="RefSeq" id="WP_231008497.1">
    <property type="nucleotide sequence ID" value="NZ_JAJNEC010000007.1"/>
</dbReference>
<organism evidence="8 9">
    <name type="scientific">Niabella pedocola</name>
    <dbReference type="NCBI Taxonomy" id="1752077"/>
    <lineage>
        <taxon>Bacteria</taxon>
        <taxon>Pseudomonadati</taxon>
        <taxon>Bacteroidota</taxon>
        <taxon>Chitinophagia</taxon>
        <taxon>Chitinophagales</taxon>
        <taxon>Chitinophagaceae</taxon>
        <taxon>Niabella</taxon>
    </lineage>
</organism>
<proteinExistence type="inferred from homology"/>
<evidence type="ECO:0000313" key="8">
    <source>
        <dbReference type="EMBL" id="MCD2425910.1"/>
    </source>
</evidence>
<evidence type="ECO:0000313" key="9">
    <source>
        <dbReference type="Proteomes" id="UP001199816"/>
    </source>
</evidence>
<dbReference type="SUPFAM" id="SSF51905">
    <property type="entry name" value="FAD/NAD(P)-binding domain"/>
    <property type="match status" value="1"/>
</dbReference>
<keyword evidence="7" id="KW-0560">Oxidoreductase</keyword>
<accession>A0ABS8PXV6</accession>
<dbReference type="Gene3D" id="3.50.50.60">
    <property type="entry name" value="FAD/NAD(P)-binding domain"/>
    <property type="match status" value="1"/>
</dbReference>
<evidence type="ECO:0000256" key="2">
    <source>
        <dbReference type="ARBA" id="ARBA00004924"/>
    </source>
</evidence>
<dbReference type="PANTHER" id="PTHR42802">
    <property type="entry name" value="MONOOXYGENASE"/>
    <property type="match status" value="1"/>
</dbReference>
<dbReference type="PANTHER" id="PTHR42802:SF1">
    <property type="entry name" value="L-ORNITHINE N(5)-MONOOXYGENASE"/>
    <property type="match status" value="1"/>
</dbReference>
<sequence>MEEHNIYDIAGIGIGPFNLGLAALCAPIQSLKTIFLEAQPEFNWHSGMLLPGSTLQVSYLADLVTLADPCSPFTYLNFLRKQGRLLQFGIHENNVITRREYNRYCRWVCDQLSSLQFNWRVMDVGYEEDGQYYLITGVHPLTGAFRSIRARHVVIGVGTQPCVPGFAEPLLGDQILHSSQYLKHQAALSHSKKIAVIGSGQSAAEIFYDLLQNGGAADQHLCWMTRSPRFYAMEHTKLSFEMATPAYINHFYRLSETRKPVTIQQQDTLYKGINYQLINAIYDRLYELMTEGITVPVTLMTNVALTEMHPSKTKGWMLRFYHEEQEQSFELEAEHIILATGYKTTMPSFLKSIQHLIRYDVQGDFGITRKYAIDEKHTVFVQNAEMHTHGFTAPELGLGPYRNAVIINTILGTTRYPVDEQTVFQQFGVPLQ</sequence>
<keyword evidence="8" id="KW-0503">Monooxygenase</keyword>
<evidence type="ECO:0000256" key="4">
    <source>
        <dbReference type="ARBA" id="ARBA00022630"/>
    </source>
</evidence>
<evidence type="ECO:0000256" key="1">
    <source>
        <dbReference type="ARBA" id="ARBA00001974"/>
    </source>
</evidence>
<dbReference type="Pfam" id="PF13434">
    <property type="entry name" value="Lys_Orn_oxgnase"/>
    <property type="match status" value="1"/>
</dbReference>
<comment type="caution">
    <text evidence="8">The sequence shown here is derived from an EMBL/GenBank/DDBJ whole genome shotgun (WGS) entry which is preliminary data.</text>
</comment>
<gene>
    <name evidence="8" type="ORF">LQ567_24215</name>
</gene>
<comment type="pathway">
    <text evidence="2">Siderophore biosynthesis.</text>
</comment>
<keyword evidence="9" id="KW-1185">Reference proteome</keyword>
<dbReference type="GO" id="GO:0004497">
    <property type="term" value="F:monooxygenase activity"/>
    <property type="evidence" value="ECO:0007669"/>
    <property type="project" value="UniProtKB-KW"/>
</dbReference>
<comment type="cofactor">
    <cofactor evidence="1">
        <name>FAD</name>
        <dbReference type="ChEBI" id="CHEBI:57692"/>
    </cofactor>
</comment>
<name>A0ABS8PXV6_9BACT</name>
<dbReference type="InterPro" id="IPR036188">
    <property type="entry name" value="FAD/NAD-bd_sf"/>
</dbReference>
<keyword evidence="6" id="KW-0521">NADP</keyword>
<keyword evidence="5" id="KW-0274">FAD</keyword>
<dbReference type="Proteomes" id="UP001199816">
    <property type="component" value="Unassembled WGS sequence"/>
</dbReference>
<evidence type="ECO:0000256" key="7">
    <source>
        <dbReference type="ARBA" id="ARBA00023002"/>
    </source>
</evidence>
<dbReference type="InterPro" id="IPR025700">
    <property type="entry name" value="Lys/Orn_oxygenase"/>
</dbReference>
<protein>
    <submittedName>
        <fullName evidence="8">SidA/IucD/PvdA family monooxygenase</fullName>
    </submittedName>
</protein>
<comment type="similarity">
    <text evidence="3">Belongs to the lysine N(6)-hydroxylase/L-ornithine N(5)-oxygenase family.</text>
</comment>
<reference evidence="8 9" key="1">
    <citation type="submission" date="2021-11" db="EMBL/GenBank/DDBJ databases">
        <title>Genomic of Niabella pedocola.</title>
        <authorList>
            <person name="Wu T."/>
        </authorList>
    </citation>
    <scope>NUCLEOTIDE SEQUENCE [LARGE SCALE GENOMIC DNA]</scope>
    <source>
        <strain evidence="8 9">JCM 31011</strain>
    </source>
</reference>
<evidence type="ECO:0000256" key="5">
    <source>
        <dbReference type="ARBA" id="ARBA00022827"/>
    </source>
</evidence>
<keyword evidence="4" id="KW-0285">Flavoprotein</keyword>
<evidence type="ECO:0000256" key="3">
    <source>
        <dbReference type="ARBA" id="ARBA00007588"/>
    </source>
</evidence>
<evidence type="ECO:0000256" key="6">
    <source>
        <dbReference type="ARBA" id="ARBA00022857"/>
    </source>
</evidence>